<keyword evidence="4" id="KW-0540">Nuclease</keyword>
<dbReference type="InterPro" id="IPR041373">
    <property type="entry name" value="RT_RNaseH"/>
</dbReference>
<keyword evidence="3" id="KW-0548">Nucleotidyltransferase</keyword>
<keyword evidence="2" id="KW-0808">Transferase</keyword>
<evidence type="ECO:0000256" key="13">
    <source>
        <dbReference type="ARBA" id="ARBA00023125"/>
    </source>
</evidence>
<organism evidence="17 18">
    <name type="scientific">Mikania micrantha</name>
    <name type="common">bitter vine</name>
    <dbReference type="NCBI Taxonomy" id="192012"/>
    <lineage>
        <taxon>Eukaryota</taxon>
        <taxon>Viridiplantae</taxon>
        <taxon>Streptophyta</taxon>
        <taxon>Embryophyta</taxon>
        <taxon>Tracheophyta</taxon>
        <taxon>Spermatophyta</taxon>
        <taxon>Magnoliopsida</taxon>
        <taxon>eudicotyledons</taxon>
        <taxon>Gunneridae</taxon>
        <taxon>Pentapetalae</taxon>
        <taxon>asterids</taxon>
        <taxon>campanulids</taxon>
        <taxon>Asterales</taxon>
        <taxon>Asteraceae</taxon>
        <taxon>Asteroideae</taxon>
        <taxon>Heliantheae alliance</taxon>
        <taxon>Eupatorieae</taxon>
        <taxon>Mikania</taxon>
    </lineage>
</organism>
<comment type="caution">
    <text evidence="17">The sequence shown here is derived from an EMBL/GenBank/DDBJ whole genome shotgun (WGS) entry which is preliminary data.</text>
</comment>
<evidence type="ECO:0000313" key="18">
    <source>
        <dbReference type="Proteomes" id="UP000326396"/>
    </source>
</evidence>
<evidence type="ECO:0000256" key="8">
    <source>
        <dbReference type="ARBA" id="ARBA00022801"/>
    </source>
</evidence>
<evidence type="ECO:0000256" key="10">
    <source>
        <dbReference type="ARBA" id="ARBA00022908"/>
    </source>
</evidence>
<evidence type="ECO:0000256" key="3">
    <source>
        <dbReference type="ARBA" id="ARBA00022695"/>
    </source>
</evidence>
<dbReference type="GO" id="GO:0006508">
    <property type="term" value="P:proteolysis"/>
    <property type="evidence" value="ECO:0007669"/>
    <property type="project" value="UniProtKB-KW"/>
</dbReference>
<dbReference type="InterPro" id="IPR012337">
    <property type="entry name" value="RNaseH-like_sf"/>
</dbReference>
<dbReference type="InterPro" id="IPR043128">
    <property type="entry name" value="Rev_trsase/Diguanyl_cyclase"/>
</dbReference>
<dbReference type="PANTHER" id="PTHR37984:SF5">
    <property type="entry name" value="PROTEIN NYNRIN-LIKE"/>
    <property type="match status" value="1"/>
</dbReference>
<protein>
    <recommendedName>
        <fullName evidence="16">Integrase catalytic domain-containing protein</fullName>
    </recommendedName>
</protein>
<dbReference type="Pfam" id="PF24626">
    <property type="entry name" value="SH3_Tf2-1"/>
    <property type="match status" value="1"/>
</dbReference>
<keyword evidence="13" id="KW-0238">DNA-binding</keyword>
<evidence type="ECO:0000256" key="11">
    <source>
        <dbReference type="ARBA" id="ARBA00022918"/>
    </source>
</evidence>
<dbReference type="SUPFAM" id="SSF53098">
    <property type="entry name" value="Ribonuclease H-like"/>
    <property type="match status" value="1"/>
</dbReference>
<evidence type="ECO:0000256" key="9">
    <source>
        <dbReference type="ARBA" id="ARBA00022842"/>
    </source>
</evidence>
<keyword evidence="14" id="KW-0233">DNA recombination</keyword>
<dbReference type="Proteomes" id="UP000326396">
    <property type="component" value="Unassembled WGS sequence"/>
</dbReference>
<accession>A0A5N6LC91</accession>
<dbReference type="PANTHER" id="PTHR37984">
    <property type="entry name" value="PROTEIN CBG26694"/>
    <property type="match status" value="1"/>
</dbReference>
<dbReference type="Gene3D" id="3.30.70.270">
    <property type="match status" value="2"/>
</dbReference>
<dbReference type="PROSITE" id="PS50994">
    <property type="entry name" value="INTEGRASE"/>
    <property type="match status" value="1"/>
</dbReference>
<evidence type="ECO:0000256" key="5">
    <source>
        <dbReference type="ARBA" id="ARBA00022723"/>
    </source>
</evidence>
<keyword evidence="6" id="KW-0064">Aspartyl protease</keyword>
<dbReference type="InterPro" id="IPR043502">
    <property type="entry name" value="DNA/RNA_pol_sf"/>
</dbReference>
<dbReference type="GO" id="GO:0046872">
    <property type="term" value="F:metal ion binding"/>
    <property type="evidence" value="ECO:0007669"/>
    <property type="project" value="UniProtKB-KW"/>
</dbReference>
<dbReference type="GO" id="GO:0003964">
    <property type="term" value="F:RNA-directed DNA polymerase activity"/>
    <property type="evidence" value="ECO:0007669"/>
    <property type="project" value="UniProtKB-KW"/>
</dbReference>
<dbReference type="GO" id="GO:0015074">
    <property type="term" value="P:DNA integration"/>
    <property type="evidence" value="ECO:0007669"/>
    <property type="project" value="UniProtKB-KW"/>
</dbReference>
<dbReference type="GO" id="GO:0004519">
    <property type="term" value="F:endonuclease activity"/>
    <property type="evidence" value="ECO:0007669"/>
    <property type="project" value="UniProtKB-KW"/>
</dbReference>
<dbReference type="Pfam" id="PF17917">
    <property type="entry name" value="RT_RNaseH"/>
    <property type="match status" value="1"/>
</dbReference>
<evidence type="ECO:0000256" key="1">
    <source>
        <dbReference type="ARBA" id="ARBA00022670"/>
    </source>
</evidence>
<feature type="transmembrane region" description="Helical" evidence="15">
    <location>
        <begin position="1181"/>
        <end position="1214"/>
    </location>
</feature>
<dbReference type="FunFam" id="3.30.70.270:FF:000026">
    <property type="entry name" value="Transposon Ty3-G Gag-Pol polyprotein"/>
    <property type="match status" value="1"/>
</dbReference>
<dbReference type="OrthoDB" id="2013610at2759"/>
<evidence type="ECO:0000256" key="14">
    <source>
        <dbReference type="ARBA" id="ARBA00023172"/>
    </source>
</evidence>
<keyword evidence="9" id="KW-0460">Magnesium</keyword>
<keyword evidence="18" id="KW-1185">Reference proteome</keyword>
<evidence type="ECO:0000256" key="12">
    <source>
        <dbReference type="ARBA" id="ARBA00022932"/>
    </source>
</evidence>
<keyword evidence="12" id="KW-0239">DNA-directed DNA polymerase</keyword>
<evidence type="ECO:0000256" key="4">
    <source>
        <dbReference type="ARBA" id="ARBA00022722"/>
    </source>
</evidence>
<dbReference type="GO" id="GO:0004190">
    <property type="term" value="F:aspartic-type endopeptidase activity"/>
    <property type="evidence" value="ECO:0007669"/>
    <property type="project" value="UniProtKB-KW"/>
</dbReference>
<keyword evidence="8" id="KW-0378">Hydrolase</keyword>
<keyword evidence="5" id="KW-0479">Metal-binding</keyword>
<dbReference type="Gene3D" id="1.10.340.70">
    <property type="match status" value="1"/>
</dbReference>
<evidence type="ECO:0000313" key="17">
    <source>
        <dbReference type="EMBL" id="KAD0377771.1"/>
    </source>
</evidence>
<dbReference type="FunFam" id="3.10.20.370:FF:000001">
    <property type="entry name" value="Retrovirus-related Pol polyprotein from transposon 17.6-like protein"/>
    <property type="match status" value="1"/>
</dbReference>
<dbReference type="InterPro" id="IPR036397">
    <property type="entry name" value="RNaseH_sf"/>
</dbReference>
<dbReference type="CDD" id="cd09274">
    <property type="entry name" value="RNase_HI_RT_Ty3"/>
    <property type="match status" value="1"/>
</dbReference>
<evidence type="ECO:0000256" key="7">
    <source>
        <dbReference type="ARBA" id="ARBA00022759"/>
    </source>
</evidence>
<keyword evidence="15" id="KW-0812">Transmembrane</keyword>
<keyword evidence="15" id="KW-1133">Transmembrane helix</keyword>
<reference evidence="17 18" key="1">
    <citation type="submission" date="2019-05" db="EMBL/GenBank/DDBJ databases">
        <title>Mikania micrantha, genome provides insights into the molecular mechanism of rapid growth.</title>
        <authorList>
            <person name="Liu B."/>
        </authorList>
    </citation>
    <scope>NUCLEOTIDE SEQUENCE [LARGE SCALE GENOMIC DNA]</scope>
    <source>
        <strain evidence="17">NLD-2019</strain>
        <tissue evidence="17">Leaf</tissue>
    </source>
</reference>
<proteinExistence type="predicted"/>
<evidence type="ECO:0000256" key="2">
    <source>
        <dbReference type="ARBA" id="ARBA00022679"/>
    </source>
</evidence>
<keyword evidence="15" id="KW-0472">Membrane</keyword>
<keyword evidence="1" id="KW-0645">Protease</keyword>
<dbReference type="EMBL" id="SZYD01001727">
    <property type="protein sequence ID" value="KAD0377771.1"/>
    <property type="molecule type" value="Genomic_DNA"/>
</dbReference>
<feature type="domain" description="Integrase catalytic" evidence="16">
    <location>
        <begin position="540"/>
        <end position="706"/>
    </location>
</feature>
<dbReference type="GO" id="GO:0003887">
    <property type="term" value="F:DNA-directed DNA polymerase activity"/>
    <property type="evidence" value="ECO:0007669"/>
    <property type="project" value="UniProtKB-KW"/>
</dbReference>
<evidence type="ECO:0000256" key="6">
    <source>
        <dbReference type="ARBA" id="ARBA00022750"/>
    </source>
</evidence>
<dbReference type="Pfam" id="PF17921">
    <property type="entry name" value="Integrase_H2C2"/>
    <property type="match status" value="1"/>
</dbReference>
<dbReference type="InterPro" id="IPR050951">
    <property type="entry name" value="Retrovirus_Pol_polyprotein"/>
</dbReference>
<sequence>MSNDLRFWFVTFPNELVKMIPGAILGFRRLEIGDQMIKWLSFSSGGRRSSRRRRIIFFCMQSDKRIRFLHRLTRRVPRREANLGFAYREAFRENLRYFPSIAYRGGPSSLPPLVNFLHRLTRRVPRRGPNKVFAYREEIRRILDIFHPSRTAKSPQPLRRQEHAQHLKLILELLAREKLYAKFSKCEFWLREVQFLGHVVNQNGIQVDPSKIQAVKQWETPRTPTEIRQFLGLAGYYRRFIKNFSKIALPLTTLTQKNQPFIWDSQQEEAFQLLKHKLCNAPILAPPEGIDKFTVYCDASRQGLGCVLMQNDKVIAYASRQLKIHEKNYTTHDLELGAVVFALKIWRHYLYGTKCIIYTNHKSLQHILDQKMLNMRQRRWVELLNDYDCEIRYHPGKANVVADALSRKERVKPLRVKALGMTIQTSLIPQIKEAQQQALQAMNYSAEGLRGLDKKLDTKDDGLLYFKDRMWVPLFGNSRTIILDEAHKSRYSIHPGADKMYKDLKYFYWWPGMKKHIAEYVDRCLTCLKVKAEHQRPSGLLQQPEIPMWKWDQISMDFITKLPRTSRNHDSIWVIVDRLTKSAHFLPIREDYSMDRLAKLYVNEIVSRHGVPISIISDRDSRFMSRFWQTLQNALGTQINMSTAYHPQTDGQTERTNQTLEDMLRSCVIDFGGGWDIHLPLVEFSYNNSYHTSIQCAPFEALYGRKCRSPICWSEVGENQIIGPEFIQETTDKIALIQERIKAARDRQKSYADNRRRPLEFQVGDRVMLKVSPWKGIFRFGRRGKLSPRFVGPFKILERIGPVAYRLELPLELSNIHDVFHVSNLKKCLTDESLIVPLEEIHIDEKLQFSEEPVEIDSMREMMNVGENRAQNGVLDCPESKNEEKSLSVGRLDPSRYTMEGFRILRESSLYYQFGDTLLHLYYQDDRKLSFYVWRSRRSRIGEEMTFWTNSDLKTRPPPQITPGRIAPTGCKIGNGHDASFWSDNWTGLGALKDIFPSLFANEANKRCVVKDRLLSSLDHGFSWGWKSQASVELDKSSLNLLASSIPPTTLNQISNDSWGWEDNFELELSVKSIRCPLASRVWDEVFEWCNTPKELFFSVKEVLGRHKTLNGWVGYNKVYNKLEDGLNHVENGNFLGPRKRSWHRLWCWGFTGAQFVASHGLGKGLDIDSGVGASPGLSSLLIMVFGYAIGCALGLPGCWLFQLFFGFCNALVIRLHREVISRNLSHAAGSNLSWREEFPPMDENSELEMDNVVWTPTEAGTQAQGMDLVRERVGEDLVEHEPGPLRDP</sequence>
<dbReference type="SUPFAM" id="SSF56672">
    <property type="entry name" value="DNA/RNA polymerases"/>
    <property type="match status" value="1"/>
</dbReference>
<dbReference type="Gene3D" id="3.30.420.10">
    <property type="entry name" value="Ribonuclease H-like superfamily/Ribonuclease H"/>
    <property type="match status" value="1"/>
</dbReference>
<evidence type="ECO:0000256" key="15">
    <source>
        <dbReference type="SAM" id="Phobius"/>
    </source>
</evidence>
<dbReference type="InterPro" id="IPR041588">
    <property type="entry name" value="Integrase_H2C2"/>
</dbReference>
<dbReference type="InterPro" id="IPR056924">
    <property type="entry name" value="SH3_Tf2-1"/>
</dbReference>
<evidence type="ECO:0000259" key="16">
    <source>
        <dbReference type="PROSITE" id="PS50994"/>
    </source>
</evidence>
<dbReference type="FunFam" id="3.30.420.10:FF:000032">
    <property type="entry name" value="Retrovirus-related Pol polyprotein from transposon 297-like Protein"/>
    <property type="match status" value="1"/>
</dbReference>
<gene>
    <name evidence="17" type="ORF">E3N88_44352</name>
</gene>
<dbReference type="InterPro" id="IPR001584">
    <property type="entry name" value="Integrase_cat-core"/>
</dbReference>
<keyword evidence="10" id="KW-0229">DNA integration</keyword>
<keyword evidence="11" id="KW-0695">RNA-directed DNA polymerase</keyword>
<dbReference type="GO" id="GO:0003677">
    <property type="term" value="F:DNA binding"/>
    <property type="evidence" value="ECO:0007669"/>
    <property type="project" value="UniProtKB-KW"/>
</dbReference>
<name>A0A5N6LC91_9ASTR</name>
<dbReference type="GO" id="GO:0006310">
    <property type="term" value="P:DNA recombination"/>
    <property type="evidence" value="ECO:0007669"/>
    <property type="project" value="UniProtKB-KW"/>
</dbReference>
<keyword evidence="7" id="KW-0255">Endonuclease</keyword>